<feature type="compositionally biased region" description="Acidic residues" evidence="2">
    <location>
        <begin position="175"/>
        <end position="194"/>
    </location>
</feature>
<dbReference type="GO" id="GO:0008757">
    <property type="term" value="F:S-adenosylmethionine-dependent methyltransferase activity"/>
    <property type="evidence" value="ECO:0007669"/>
    <property type="project" value="InterPro"/>
</dbReference>
<evidence type="ECO:0000313" key="4">
    <source>
        <dbReference type="EMBL" id="OAA53782.1"/>
    </source>
</evidence>
<comment type="similarity">
    <text evidence="1">Belongs to the methyltransferase superfamily. LaeA methyltransferase family.</text>
</comment>
<dbReference type="InterPro" id="IPR013216">
    <property type="entry name" value="Methyltransf_11"/>
</dbReference>
<feature type="compositionally biased region" description="Low complexity" evidence="2">
    <location>
        <begin position="664"/>
        <end position="675"/>
    </location>
</feature>
<dbReference type="PANTHER" id="PTHR43591:SF92">
    <property type="entry name" value="METHYLTRANSFERASE TYPE 11 DOMAIN-CONTAINING PROTEIN"/>
    <property type="match status" value="1"/>
</dbReference>
<keyword evidence="5" id="KW-1185">Reference proteome</keyword>
<comment type="caution">
    <text evidence="4">The sequence shown here is derived from an EMBL/GenBank/DDBJ whole genome shotgun (WGS) entry which is preliminary data.</text>
</comment>
<feature type="region of interest" description="Disordered" evidence="2">
    <location>
        <begin position="639"/>
        <end position="675"/>
    </location>
</feature>
<feature type="compositionally biased region" description="Low complexity" evidence="2">
    <location>
        <begin position="66"/>
        <end position="83"/>
    </location>
</feature>
<dbReference type="SUPFAM" id="SSF53335">
    <property type="entry name" value="S-adenosyl-L-methionine-dependent methyltransferases"/>
    <property type="match status" value="1"/>
</dbReference>
<dbReference type="STRING" id="1081102.A0A167M0Y7"/>
<accession>A0A167M0Y7</accession>
<feature type="domain" description="Methyltransferase type 11" evidence="3">
    <location>
        <begin position="870"/>
        <end position="952"/>
    </location>
</feature>
<dbReference type="InterPro" id="IPR029063">
    <property type="entry name" value="SAM-dependent_MTases_sf"/>
</dbReference>
<evidence type="ECO:0000256" key="2">
    <source>
        <dbReference type="SAM" id="MobiDB-lite"/>
    </source>
</evidence>
<feature type="region of interest" description="Disordered" evidence="2">
    <location>
        <begin position="128"/>
        <end position="246"/>
    </location>
</feature>
<feature type="compositionally biased region" description="Polar residues" evidence="2">
    <location>
        <begin position="1"/>
        <end position="10"/>
    </location>
</feature>
<dbReference type="PANTHER" id="PTHR43591">
    <property type="entry name" value="METHYLTRANSFERASE"/>
    <property type="match status" value="1"/>
</dbReference>
<dbReference type="EMBL" id="AZHD01000027">
    <property type="protein sequence ID" value="OAA53782.1"/>
    <property type="molecule type" value="Genomic_DNA"/>
</dbReference>
<feature type="compositionally biased region" description="Basic and acidic residues" evidence="2">
    <location>
        <begin position="84"/>
        <end position="101"/>
    </location>
</feature>
<dbReference type="Pfam" id="PF08241">
    <property type="entry name" value="Methyltransf_11"/>
    <property type="match status" value="1"/>
</dbReference>
<name>A0A167M0Y7_9HYPO</name>
<evidence type="ECO:0000256" key="1">
    <source>
        <dbReference type="ARBA" id="ARBA00038158"/>
    </source>
</evidence>
<reference evidence="4 5" key="1">
    <citation type="journal article" date="2016" name="Genome Biol. Evol.">
        <title>Divergent and convergent evolution of fungal pathogenicity.</title>
        <authorList>
            <person name="Shang Y."/>
            <person name="Xiao G."/>
            <person name="Zheng P."/>
            <person name="Cen K."/>
            <person name="Zhan S."/>
            <person name="Wang C."/>
        </authorList>
    </citation>
    <scope>NUCLEOTIDE SEQUENCE [LARGE SCALE GENOMIC DNA]</scope>
    <source>
        <strain evidence="4 5">RCEF 264</strain>
    </source>
</reference>
<dbReference type="OrthoDB" id="10256176at2759"/>
<gene>
    <name evidence="4" type="ORF">SPI_09227</name>
</gene>
<evidence type="ECO:0000313" key="5">
    <source>
        <dbReference type="Proteomes" id="UP000076874"/>
    </source>
</evidence>
<organism evidence="4 5">
    <name type="scientific">Niveomyces insectorum RCEF 264</name>
    <dbReference type="NCBI Taxonomy" id="1081102"/>
    <lineage>
        <taxon>Eukaryota</taxon>
        <taxon>Fungi</taxon>
        <taxon>Dikarya</taxon>
        <taxon>Ascomycota</taxon>
        <taxon>Pezizomycotina</taxon>
        <taxon>Sordariomycetes</taxon>
        <taxon>Hypocreomycetidae</taxon>
        <taxon>Hypocreales</taxon>
        <taxon>Cordycipitaceae</taxon>
        <taxon>Niveomyces</taxon>
    </lineage>
</organism>
<dbReference type="Proteomes" id="UP000076874">
    <property type="component" value="Unassembled WGS sequence"/>
</dbReference>
<sequence>MADQGHSSSAYHGVLPPLQDRRGDYRYLNTILEESDSRDASPINPPQLAASMKLHLQRQQLERQLEQQQKQQRQQQQQQQHLEQQLRLHEERQREDRRREDREQKIEMWLSPMSDHFPTPRGFHFLSAPIVPSSPSSEASVDDFDGTDIDDDECSPDSNSFSNNSWNNRSSDMTEATEMDDIYEASDDDNDDDEKDTRKHQTQRAASAGVKRHSSTSRRSTPQRTTTSRGSPRLSSSSEESRRMLPQLVIPTRAAVVAALADPDPKLCTSPMAPTPSAQVPMSPAIMSFMQKHHALEVPTVSAPPSLDGSMTSEQMSQMSAQISAPPTPIIGCSDDDEGATTNNGGWSGVQLQPGALATLQTLARSDAGSVVDGNMEPERVIEVPDDADTPPAEAMEMSESSAQTPLLRLVTSGLPRHTLPFSPAQQRSLAGLTRLEIPSPGGFFSGLSPRTRHTWNNIPGMTPIESAQPPTSGAAERFYRFPWSDAAPAPPVPSVPERSLHMPNADMSNSPVEQVIEVAPAVESEEPVTAYRVQKTPVTAQLQAPAAEDVPIVLDLEAAATTATTMACKQADAAEPAEAAEASSPVEEVVATEIVNDYLALDAQKMQQVALSHLDRTEMWLVAQRAYLNGIADLTEAPEDPIPADAECATEPPPAVPPKDKQPQVSTTTTTTSTAVVARKKTVRFSEAVKSPAMPRSLPSKLLHPESAYYRAFTDCMVRAHASDVFVNRLPRFEALQAQRLLLRATHRNQLLGKYQLAVLPQSAKKRLSANVVRGDDNLVDDPAKLRADKEADALSQMALATWHVAALKLLNGGRLIAAPVHKRLARLSRLGVPGPNGVSMPDRARILDLGGQATCDWAWHAALQYPNAKVYSVTTKAIRQLSNANVRGPSNHRQVAVEKLTKLPFDDAQFDLVRAAELYSILKFVGEHGEDEWATCLRECFRVLKPGGYLEFSVLDSELVNAGPLGNAKSVEFGFVLQTLGYDPSPTKLFLGRLASAGFADVRRAWVCLPVGPKPAALTKPAVVRDATGAAIPTVALDAMVHGTTDHVAAVTGLAGSWSWERWLLRAEMEKTAGELRRCARRARASTACTPSWRRAGRRVPRGACCGGTHGSRGPTWGRST</sequence>
<dbReference type="CDD" id="cd02440">
    <property type="entry name" value="AdoMet_MTases"/>
    <property type="match status" value="1"/>
</dbReference>
<dbReference type="Gene3D" id="3.40.50.150">
    <property type="entry name" value="Vaccinia Virus protein VP39"/>
    <property type="match status" value="1"/>
</dbReference>
<feature type="compositionally biased region" description="Acidic residues" evidence="2">
    <location>
        <begin position="140"/>
        <end position="155"/>
    </location>
</feature>
<feature type="compositionally biased region" description="Low complexity" evidence="2">
    <location>
        <begin position="217"/>
        <end position="238"/>
    </location>
</feature>
<protein>
    <submittedName>
        <fullName evidence="4">Verprolin-like protein</fullName>
    </submittedName>
</protein>
<evidence type="ECO:0000259" key="3">
    <source>
        <dbReference type="Pfam" id="PF08241"/>
    </source>
</evidence>
<proteinExistence type="inferred from homology"/>
<dbReference type="AlphaFoldDB" id="A0A167M0Y7"/>
<feature type="region of interest" description="Disordered" evidence="2">
    <location>
        <begin position="62"/>
        <end position="101"/>
    </location>
</feature>
<feature type="region of interest" description="Disordered" evidence="2">
    <location>
        <begin position="1"/>
        <end position="22"/>
    </location>
</feature>
<feature type="compositionally biased region" description="Low complexity" evidence="2">
    <location>
        <begin position="156"/>
        <end position="171"/>
    </location>
</feature>